<dbReference type="RefSeq" id="WP_136455485.1">
    <property type="nucleotide sequence ID" value="NZ_SSWH01000013.1"/>
</dbReference>
<dbReference type="PANTHER" id="PTHR34982:SF1">
    <property type="entry name" value="FLAGELLAR ASSEMBLY PROTEIN FLIH"/>
    <property type="match status" value="1"/>
</dbReference>
<organism evidence="8 9">
    <name type="scientific">Arthrobacter echini</name>
    <dbReference type="NCBI Taxonomy" id="1529066"/>
    <lineage>
        <taxon>Bacteria</taxon>
        <taxon>Bacillati</taxon>
        <taxon>Actinomycetota</taxon>
        <taxon>Actinomycetes</taxon>
        <taxon>Micrococcales</taxon>
        <taxon>Micrococcaceae</taxon>
        <taxon>Arthrobacter</taxon>
    </lineage>
</organism>
<evidence type="ECO:0000256" key="4">
    <source>
        <dbReference type="ARBA" id="ARBA00022795"/>
    </source>
</evidence>
<sequence length="201" mass="20939">MSTESLLPISFPLLGAGSDTAARDTAAARGHAAGYADGLALARAELAEQRTRLDAERAAERRHADQRAAQRMRVLDAAVRALERQSAPVLAEARTRILDAALEIAEALLGQELQDGPSSARAAVARALSGIDGEDVRTVRLHPADLADLSATDVPAGLQLSPDPSLQRGDAVAECENGQLDARLGSALARVRDVLTGGAPE</sequence>
<keyword evidence="5" id="KW-0653">Protein transport</keyword>
<dbReference type="AlphaFoldDB" id="A0A4S5E150"/>
<dbReference type="Proteomes" id="UP000305233">
    <property type="component" value="Unassembled WGS sequence"/>
</dbReference>
<evidence type="ECO:0000313" key="9">
    <source>
        <dbReference type="Proteomes" id="UP000305233"/>
    </source>
</evidence>
<dbReference type="EMBL" id="SSWH01000013">
    <property type="protein sequence ID" value="THJ65047.1"/>
    <property type="molecule type" value="Genomic_DNA"/>
</dbReference>
<evidence type="ECO:0000256" key="1">
    <source>
        <dbReference type="ARBA" id="ARBA00003041"/>
    </source>
</evidence>
<evidence type="ECO:0000256" key="6">
    <source>
        <dbReference type="ARBA" id="ARBA00023225"/>
    </source>
</evidence>
<gene>
    <name evidence="8" type="ORF">E8P82_13025</name>
</gene>
<evidence type="ECO:0000313" key="8">
    <source>
        <dbReference type="EMBL" id="THJ65047.1"/>
    </source>
</evidence>
<comment type="similarity">
    <text evidence="2">Belongs to the FliH family.</text>
</comment>
<dbReference type="GO" id="GO:0015031">
    <property type="term" value="P:protein transport"/>
    <property type="evidence" value="ECO:0007669"/>
    <property type="project" value="UniProtKB-KW"/>
</dbReference>
<keyword evidence="4" id="KW-1005">Bacterial flagellum biogenesis</keyword>
<comment type="function">
    <text evidence="1">Needed for flagellar regrowth and assembly.</text>
</comment>
<keyword evidence="9" id="KW-1185">Reference proteome</keyword>
<evidence type="ECO:0000256" key="5">
    <source>
        <dbReference type="ARBA" id="ARBA00022927"/>
    </source>
</evidence>
<dbReference type="InterPro" id="IPR051472">
    <property type="entry name" value="T3SS_Stator/FliH"/>
</dbReference>
<name>A0A4S5E150_9MICC</name>
<dbReference type="PANTHER" id="PTHR34982">
    <property type="entry name" value="YOP PROTEINS TRANSLOCATION PROTEIN L"/>
    <property type="match status" value="1"/>
</dbReference>
<protein>
    <recommendedName>
        <fullName evidence="7">Flagellar assembly protein FliH/Type III secretion system HrpE domain-containing protein</fullName>
    </recommendedName>
</protein>
<accession>A0A4S5E150</accession>
<proteinExistence type="inferred from homology"/>
<evidence type="ECO:0000256" key="3">
    <source>
        <dbReference type="ARBA" id="ARBA00022448"/>
    </source>
</evidence>
<feature type="domain" description="Flagellar assembly protein FliH/Type III secretion system HrpE" evidence="7">
    <location>
        <begin position="72"/>
        <end position="186"/>
    </location>
</feature>
<dbReference type="InterPro" id="IPR018035">
    <property type="entry name" value="Flagellar_FliH/T3SS_HrpE"/>
</dbReference>
<dbReference type="GO" id="GO:0005829">
    <property type="term" value="C:cytosol"/>
    <property type="evidence" value="ECO:0007669"/>
    <property type="project" value="TreeGrafter"/>
</dbReference>
<dbReference type="GO" id="GO:0044781">
    <property type="term" value="P:bacterial-type flagellum organization"/>
    <property type="evidence" value="ECO:0007669"/>
    <property type="project" value="UniProtKB-KW"/>
</dbReference>
<comment type="caution">
    <text evidence="8">The sequence shown here is derived from an EMBL/GenBank/DDBJ whole genome shotgun (WGS) entry which is preliminary data.</text>
</comment>
<keyword evidence="6" id="KW-1006">Bacterial flagellum protein export</keyword>
<dbReference type="Pfam" id="PF02108">
    <property type="entry name" value="FliH"/>
    <property type="match status" value="1"/>
</dbReference>
<evidence type="ECO:0000256" key="2">
    <source>
        <dbReference type="ARBA" id="ARBA00006602"/>
    </source>
</evidence>
<evidence type="ECO:0000259" key="7">
    <source>
        <dbReference type="Pfam" id="PF02108"/>
    </source>
</evidence>
<keyword evidence="3" id="KW-0813">Transport</keyword>
<dbReference type="OrthoDB" id="5114026at2"/>
<reference evidence="8 9" key="1">
    <citation type="submission" date="2019-04" db="EMBL/GenBank/DDBJ databases">
        <authorList>
            <person name="Liu Q."/>
            <person name="Xin Y.-H."/>
        </authorList>
    </citation>
    <scope>NUCLEOTIDE SEQUENCE [LARGE SCALE GENOMIC DNA]</scope>
    <source>
        <strain evidence="8 9">AM23</strain>
    </source>
</reference>